<accession>H2XYV7</accession>
<evidence type="ECO:0000313" key="1">
    <source>
        <dbReference type="Ensembl" id="ENSCINP00000034841.1"/>
    </source>
</evidence>
<sequence>MRKNRNRQNLAYGFATVFSAAQFVVSKPVYYNRIWCANENLPSVYNRTVSDAVLCSCRYVTLKRVFHLKKYTHGLYGSSCLYVCIYACVFVLGPSFLHPSPNTVESATNYVFSENRLPEEIRPISLRKFIVICCWLLLQQIGNAASTLIVPLHRKVAFFCVHLVS</sequence>
<protein>
    <submittedName>
        <fullName evidence="1">Uncharacterized protein</fullName>
    </submittedName>
</protein>
<dbReference type="Proteomes" id="UP000008144">
    <property type="component" value="Chromosome 1"/>
</dbReference>
<name>H2XYV7_CIOIN</name>
<reference evidence="1" key="4">
    <citation type="submission" date="2025-09" db="UniProtKB">
        <authorList>
            <consortium name="Ensembl"/>
        </authorList>
    </citation>
    <scope>IDENTIFICATION</scope>
</reference>
<dbReference type="InParanoid" id="H2XYV7"/>
<proteinExistence type="predicted"/>
<organism evidence="1 2">
    <name type="scientific">Ciona intestinalis</name>
    <name type="common">Transparent sea squirt</name>
    <name type="synonym">Ascidia intestinalis</name>
    <dbReference type="NCBI Taxonomy" id="7719"/>
    <lineage>
        <taxon>Eukaryota</taxon>
        <taxon>Metazoa</taxon>
        <taxon>Chordata</taxon>
        <taxon>Tunicata</taxon>
        <taxon>Ascidiacea</taxon>
        <taxon>Phlebobranchia</taxon>
        <taxon>Cionidae</taxon>
        <taxon>Ciona</taxon>
    </lineage>
</organism>
<dbReference type="HOGENOM" id="CLU_1610173_0_0_1"/>
<dbReference type="AlphaFoldDB" id="H2XYV7"/>
<reference evidence="1" key="2">
    <citation type="journal article" date="2008" name="Genome Biol.">
        <title>Improved genome assembly and evidence-based global gene model set for the chordate Ciona intestinalis: new insight into intron and operon populations.</title>
        <authorList>
            <person name="Satou Y."/>
            <person name="Mineta K."/>
            <person name="Ogasawara M."/>
            <person name="Sasakura Y."/>
            <person name="Shoguchi E."/>
            <person name="Ueno K."/>
            <person name="Yamada L."/>
            <person name="Matsumoto J."/>
            <person name="Wasserscheid J."/>
            <person name="Dewar K."/>
            <person name="Wiley G.B."/>
            <person name="Macmil S.L."/>
            <person name="Roe B.A."/>
            <person name="Zeller R.W."/>
            <person name="Hastings K.E."/>
            <person name="Lemaire P."/>
            <person name="Lindquist E."/>
            <person name="Endo T."/>
            <person name="Hotta K."/>
            <person name="Inaba K."/>
        </authorList>
    </citation>
    <scope>NUCLEOTIDE SEQUENCE [LARGE SCALE GENOMIC DNA]</scope>
    <source>
        <strain evidence="1">wild type</strain>
    </source>
</reference>
<keyword evidence="2" id="KW-1185">Reference proteome</keyword>
<reference evidence="1" key="3">
    <citation type="submission" date="2025-08" db="UniProtKB">
        <authorList>
            <consortium name="Ensembl"/>
        </authorList>
    </citation>
    <scope>IDENTIFICATION</scope>
</reference>
<dbReference type="EMBL" id="EAAA01000304">
    <property type="status" value="NOT_ANNOTATED_CDS"/>
    <property type="molecule type" value="Genomic_DNA"/>
</dbReference>
<reference evidence="2" key="1">
    <citation type="journal article" date="2002" name="Science">
        <title>The draft genome of Ciona intestinalis: insights into chordate and vertebrate origins.</title>
        <authorList>
            <person name="Dehal P."/>
            <person name="Satou Y."/>
            <person name="Campbell R.K."/>
            <person name="Chapman J."/>
            <person name="Degnan B."/>
            <person name="De Tomaso A."/>
            <person name="Davidson B."/>
            <person name="Di Gregorio A."/>
            <person name="Gelpke M."/>
            <person name="Goodstein D.M."/>
            <person name="Harafuji N."/>
            <person name="Hastings K.E."/>
            <person name="Ho I."/>
            <person name="Hotta K."/>
            <person name="Huang W."/>
            <person name="Kawashima T."/>
            <person name="Lemaire P."/>
            <person name="Martinez D."/>
            <person name="Meinertzhagen I.A."/>
            <person name="Necula S."/>
            <person name="Nonaka M."/>
            <person name="Putnam N."/>
            <person name="Rash S."/>
            <person name="Saiga H."/>
            <person name="Satake M."/>
            <person name="Terry A."/>
            <person name="Yamada L."/>
            <person name="Wang H.G."/>
            <person name="Awazu S."/>
            <person name="Azumi K."/>
            <person name="Boore J."/>
            <person name="Branno M."/>
            <person name="Chin-Bow S."/>
            <person name="DeSantis R."/>
            <person name="Doyle S."/>
            <person name="Francino P."/>
            <person name="Keys D.N."/>
            <person name="Haga S."/>
            <person name="Hayashi H."/>
            <person name="Hino K."/>
            <person name="Imai K.S."/>
            <person name="Inaba K."/>
            <person name="Kano S."/>
            <person name="Kobayashi K."/>
            <person name="Kobayashi M."/>
            <person name="Lee B.I."/>
            <person name="Makabe K.W."/>
            <person name="Manohar C."/>
            <person name="Matassi G."/>
            <person name="Medina M."/>
            <person name="Mochizuki Y."/>
            <person name="Mount S."/>
            <person name="Morishita T."/>
            <person name="Miura S."/>
            <person name="Nakayama A."/>
            <person name="Nishizaka S."/>
            <person name="Nomoto H."/>
            <person name="Ohta F."/>
            <person name="Oishi K."/>
            <person name="Rigoutsos I."/>
            <person name="Sano M."/>
            <person name="Sasaki A."/>
            <person name="Sasakura Y."/>
            <person name="Shoguchi E."/>
            <person name="Shin-i T."/>
            <person name="Spagnuolo A."/>
            <person name="Stainier D."/>
            <person name="Suzuki M.M."/>
            <person name="Tassy O."/>
            <person name="Takatori N."/>
            <person name="Tokuoka M."/>
            <person name="Yagi K."/>
            <person name="Yoshizaki F."/>
            <person name="Wada S."/>
            <person name="Zhang C."/>
            <person name="Hyatt P.D."/>
            <person name="Larimer F."/>
            <person name="Detter C."/>
            <person name="Doggett N."/>
            <person name="Glavina T."/>
            <person name="Hawkins T."/>
            <person name="Richardson P."/>
            <person name="Lucas S."/>
            <person name="Kohara Y."/>
            <person name="Levine M."/>
            <person name="Satoh N."/>
            <person name="Rokhsar D.S."/>
        </authorList>
    </citation>
    <scope>NUCLEOTIDE SEQUENCE [LARGE SCALE GENOMIC DNA]</scope>
</reference>
<dbReference type="Ensembl" id="ENSCINT00000030384.1">
    <property type="protein sequence ID" value="ENSCINP00000034841.1"/>
    <property type="gene ID" value="ENSCING00000023516.1"/>
</dbReference>
<evidence type="ECO:0000313" key="2">
    <source>
        <dbReference type="Proteomes" id="UP000008144"/>
    </source>
</evidence>